<keyword evidence="2" id="KW-0560">Oxidoreductase</keyword>
<keyword evidence="5" id="KW-1185">Reference proteome</keyword>
<evidence type="ECO:0000313" key="5">
    <source>
        <dbReference type="Proteomes" id="UP001596312"/>
    </source>
</evidence>
<keyword evidence="1" id="KW-0521">NADP</keyword>
<accession>A0ABD5V614</accession>
<dbReference type="SUPFAM" id="SSF50129">
    <property type="entry name" value="GroES-like"/>
    <property type="match status" value="1"/>
</dbReference>
<dbReference type="GO" id="GO:0016616">
    <property type="term" value="F:oxidoreductase activity, acting on the CH-OH group of donors, NAD or NADP as acceptor"/>
    <property type="evidence" value="ECO:0007669"/>
    <property type="project" value="UniProtKB-ARBA"/>
</dbReference>
<gene>
    <name evidence="4" type="ORF">ACFQGH_04035</name>
</gene>
<dbReference type="CDD" id="cd08241">
    <property type="entry name" value="QOR1"/>
    <property type="match status" value="1"/>
</dbReference>
<dbReference type="InterPro" id="IPR002364">
    <property type="entry name" value="Quin_OxRdtase/zeta-crystal_CS"/>
</dbReference>
<proteinExistence type="predicted"/>
<dbReference type="Gene3D" id="3.40.50.720">
    <property type="entry name" value="NAD(P)-binding Rossmann-like Domain"/>
    <property type="match status" value="1"/>
</dbReference>
<dbReference type="InterPro" id="IPR013149">
    <property type="entry name" value="ADH-like_C"/>
</dbReference>
<reference evidence="4 5" key="1">
    <citation type="journal article" date="2019" name="Int. J. Syst. Evol. Microbiol.">
        <title>The Global Catalogue of Microorganisms (GCM) 10K type strain sequencing project: providing services to taxonomists for standard genome sequencing and annotation.</title>
        <authorList>
            <consortium name="The Broad Institute Genomics Platform"/>
            <consortium name="The Broad Institute Genome Sequencing Center for Infectious Disease"/>
            <person name="Wu L."/>
            <person name="Ma J."/>
        </authorList>
    </citation>
    <scope>NUCLEOTIDE SEQUENCE [LARGE SCALE GENOMIC DNA]</scope>
    <source>
        <strain evidence="4 5">CGMCC 1.3240</strain>
    </source>
</reference>
<feature type="domain" description="Enoyl reductase (ER)" evidence="3">
    <location>
        <begin position="10"/>
        <end position="337"/>
    </location>
</feature>
<dbReference type="SUPFAM" id="SSF51735">
    <property type="entry name" value="NAD(P)-binding Rossmann-fold domains"/>
    <property type="match status" value="1"/>
</dbReference>
<dbReference type="InterPro" id="IPR036291">
    <property type="entry name" value="NAD(P)-bd_dom_sf"/>
</dbReference>
<comment type="caution">
    <text evidence="4">The sequence shown here is derived from an EMBL/GenBank/DDBJ whole genome shotgun (WGS) entry which is preliminary data.</text>
</comment>
<evidence type="ECO:0000256" key="2">
    <source>
        <dbReference type="ARBA" id="ARBA00023002"/>
    </source>
</evidence>
<dbReference type="Proteomes" id="UP001596312">
    <property type="component" value="Unassembled WGS sequence"/>
</dbReference>
<dbReference type="GO" id="GO:0043168">
    <property type="term" value="F:anion binding"/>
    <property type="evidence" value="ECO:0007669"/>
    <property type="project" value="UniProtKB-ARBA"/>
</dbReference>
<dbReference type="GO" id="GO:0030554">
    <property type="term" value="F:adenyl nucleotide binding"/>
    <property type="evidence" value="ECO:0007669"/>
    <property type="project" value="UniProtKB-ARBA"/>
</dbReference>
<dbReference type="SMART" id="SM00829">
    <property type="entry name" value="PKS_ER"/>
    <property type="match status" value="1"/>
</dbReference>
<evidence type="ECO:0000256" key="1">
    <source>
        <dbReference type="ARBA" id="ARBA00022857"/>
    </source>
</evidence>
<dbReference type="InterPro" id="IPR020843">
    <property type="entry name" value="ER"/>
</dbReference>
<organism evidence="4 5">
    <name type="scientific">Halalkalicoccus tibetensis</name>
    <dbReference type="NCBI Taxonomy" id="175632"/>
    <lineage>
        <taxon>Archaea</taxon>
        <taxon>Methanobacteriati</taxon>
        <taxon>Methanobacteriota</taxon>
        <taxon>Stenosarchaea group</taxon>
        <taxon>Halobacteria</taxon>
        <taxon>Halobacteriales</taxon>
        <taxon>Halococcaceae</taxon>
        <taxon>Halalkalicoccus</taxon>
    </lineage>
</organism>
<dbReference type="Pfam" id="PF08240">
    <property type="entry name" value="ADH_N"/>
    <property type="match status" value="1"/>
</dbReference>
<dbReference type="PANTHER" id="PTHR48106:SF13">
    <property type="entry name" value="QUINONE OXIDOREDUCTASE-RELATED"/>
    <property type="match status" value="1"/>
</dbReference>
<dbReference type="InterPro" id="IPR013154">
    <property type="entry name" value="ADH-like_N"/>
</dbReference>
<dbReference type="Gene3D" id="3.90.180.10">
    <property type="entry name" value="Medium-chain alcohol dehydrogenases, catalytic domain"/>
    <property type="match status" value="1"/>
</dbReference>
<dbReference type="GO" id="GO:0044281">
    <property type="term" value="P:small molecule metabolic process"/>
    <property type="evidence" value="ECO:0007669"/>
    <property type="project" value="UniProtKB-ARBA"/>
</dbReference>
<dbReference type="EMBL" id="JBHSXQ010000001">
    <property type="protein sequence ID" value="MFC6904364.1"/>
    <property type="molecule type" value="Genomic_DNA"/>
</dbReference>
<dbReference type="InterPro" id="IPR011032">
    <property type="entry name" value="GroES-like_sf"/>
</dbReference>
<protein>
    <submittedName>
        <fullName evidence="4">Zinc-binding alcohol dehydrogenase family protein</fullName>
    </submittedName>
</protein>
<dbReference type="AlphaFoldDB" id="A0ABD5V614"/>
<evidence type="ECO:0000259" key="3">
    <source>
        <dbReference type="SMART" id="SM00829"/>
    </source>
</evidence>
<name>A0ABD5V614_9EURY</name>
<dbReference type="RefSeq" id="WP_340602871.1">
    <property type="nucleotide sequence ID" value="NZ_JBBMXV010000001.1"/>
</dbReference>
<dbReference type="PROSITE" id="PS01162">
    <property type="entry name" value="QOR_ZETA_CRYSTAL"/>
    <property type="match status" value="1"/>
</dbReference>
<sequence>MKAIRIEAFGDSGALEPREVERPEPGSGEVLLEVRAAGINFADVMQRRGEYPGGPQPPFTPGMEAAGVVEEAGDGVDLEAGDRVVGMIGQGGYAEYAVADAGALFPVPEGMGFEEAAGFPVQYLTAHNCLFEWGGLEREAQGASENASGQSPRADGERVLIHAAAGGVGTAAVQLASRAGAEVFGTASTPEKLDLAAELGCDHPINYTETEFAEEVDEITDEGLDLVLDGVGGESFERSVETLAPFGRVVTYGVASGEPGVVETPELFFGNHSVIGYHLGRASQQAPERVFSAVEDLTEGFSSGELGVVVGETFDLEEAADAHAFIENRESSGKVVLIP</sequence>
<dbReference type="Pfam" id="PF00107">
    <property type="entry name" value="ADH_zinc_N"/>
    <property type="match status" value="1"/>
</dbReference>
<evidence type="ECO:0000313" key="4">
    <source>
        <dbReference type="EMBL" id="MFC6904364.1"/>
    </source>
</evidence>
<dbReference type="PANTHER" id="PTHR48106">
    <property type="entry name" value="QUINONE OXIDOREDUCTASE PIG3-RELATED"/>
    <property type="match status" value="1"/>
</dbReference>